<keyword evidence="2 5" id="KW-0819">tRNA processing</keyword>
<dbReference type="PANTHER" id="PTHR46064">
    <property type="entry name" value="QUEUINE TRNA-RIBOSYLTRANSFERASE ACCESSORY SUBUNIT 2"/>
    <property type="match status" value="1"/>
</dbReference>
<feature type="binding site" evidence="5">
    <location>
        <position position="359"/>
    </location>
    <ligand>
        <name>Zn(2+)</name>
        <dbReference type="ChEBI" id="CHEBI:29105"/>
    </ligand>
</feature>
<keyword evidence="4 5" id="KW-0862">Zinc</keyword>
<dbReference type="AlphaFoldDB" id="A0A1Y1I0H5"/>
<dbReference type="STRING" id="105231.A0A1Y1I0H5"/>
<feature type="domain" description="tRNA-guanine(15) transglycosylase-like" evidence="6">
    <location>
        <begin position="33"/>
        <end position="416"/>
    </location>
</feature>
<feature type="binding site" evidence="5">
    <location>
        <position position="385"/>
    </location>
    <ligand>
        <name>Zn(2+)</name>
        <dbReference type="ChEBI" id="CHEBI:29105"/>
    </ligand>
</feature>
<evidence type="ECO:0000256" key="3">
    <source>
        <dbReference type="ARBA" id="ARBA00022723"/>
    </source>
</evidence>
<feature type="binding site" evidence="5">
    <location>
        <position position="354"/>
    </location>
    <ligand>
        <name>Zn(2+)</name>
        <dbReference type="ChEBI" id="CHEBI:29105"/>
    </ligand>
</feature>
<dbReference type="PANTHER" id="PTHR46064:SF1">
    <property type="entry name" value="QUEUINE TRNA-RIBOSYLTRANSFERASE ACCESSORY SUBUNIT 2"/>
    <property type="match status" value="1"/>
</dbReference>
<dbReference type="Proteomes" id="UP000054558">
    <property type="component" value="Unassembled WGS sequence"/>
</dbReference>
<comment type="function">
    <text evidence="5">Non-catalytic subunit of the queuine tRNA-ribosyltransferase (TGT) that catalyzes the base-exchange of a guanine (G) residue with queuine (Q) at position 34 (anticodon wobble position) in tRNAs with GU(N) anticodons (tRNA-Asp, -Asn, -His and -Tyr), resulting in the hypermodified nucleoside queuosine (7-(((4,5-cis-dihydroxy-2-cyclopenten-1-yl)amino)methyl)-7-deazaguanosine).</text>
</comment>
<dbReference type="GO" id="GO:0006400">
    <property type="term" value="P:tRNA modification"/>
    <property type="evidence" value="ECO:0007669"/>
    <property type="project" value="InterPro"/>
</dbReference>
<evidence type="ECO:0000256" key="4">
    <source>
        <dbReference type="ARBA" id="ARBA00022833"/>
    </source>
</evidence>
<protein>
    <recommendedName>
        <fullName evidence="5">Queuine tRNA-ribosyltransferase accessory subunit 2</fullName>
    </recommendedName>
    <alternativeName>
        <fullName evidence="5">Queuine tRNA-ribosyltransferase domain-containing protein 1</fullName>
    </alternativeName>
</protein>
<dbReference type="SUPFAM" id="SSF51713">
    <property type="entry name" value="tRNA-guanine transglycosylase"/>
    <property type="match status" value="1"/>
</dbReference>
<dbReference type="GO" id="GO:0008479">
    <property type="term" value="F:tRNA-guanosine(34) queuine transglycosylase activity"/>
    <property type="evidence" value="ECO:0007669"/>
    <property type="project" value="UniProtKB-UniRule"/>
</dbReference>
<sequence>MTPWRRLRSAALPSQTLTALKMLSFAIDANSGGARTGVLSFPSRGLTLPTPALLVYTRKGLPLNLMPDLLDELKDDGVTTLQLNTMHFIEGPSADTVRKAGGAHNFLGVQDYILLALGRDAMNFEGGGPASATYASFDTPSGRRQVTPEAYADIIDALRPDIFVPLADDIPSTSGRKRVKQSVDRSLSWLDECIERNKQGIPIFGSVQGGSNLYERPRSAEETAVRDVAGFHLGGFGLGESFDERPTLLAAAIDKLPPSKPRHVSGLSVPEEILQGVAAGVDLFDSAYPLSLTLAGLAMTFPVSHESPEVGSADGIGSSGATEGEGPALGADCSKLNLLSLALREDPRPLLPGCQCYTCRNHTRAYLHHLLNAHEMLAQVLLEIHNTHHYTRFFRAIRQSIIEDRFDRFRQAFVDRCRTTQIDVKPMAPKPSGRTSRIDGVHELEKC</sequence>
<proteinExistence type="inferred from homology"/>
<dbReference type="NCBIfam" id="TIGR00449">
    <property type="entry name" value="tgt_general"/>
    <property type="match status" value="1"/>
</dbReference>
<evidence type="ECO:0000313" key="7">
    <source>
        <dbReference type="EMBL" id="GAQ82287.1"/>
    </source>
</evidence>
<comment type="subunit">
    <text evidence="5">Heterodimer of a catalytic subunit and an accessory subunit.</text>
</comment>
<comment type="cofactor">
    <cofactor evidence="5">
        <name>Zn(2+)</name>
        <dbReference type="ChEBI" id="CHEBI:29105"/>
    </cofactor>
    <text evidence="5">Binds 1 zinc ion per subunit.</text>
</comment>
<dbReference type="GO" id="GO:0046872">
    <property type="term" value="F:metal ion binding"/>
    <property type="evidence" value="ECO:0007669"/>
    <property type="project" value="UniProtKB-KW"/>
</dbReference>
<comment type="similarity">
    <text evidence="5">Belongs to the queuine tRNA-ribosyltransferase family. QTRT2 subfamily.</text>
</comment>
<name>A0A1Y1I0H5_KLENI</name>
<evidence type="ECO:0000256" key="5">
    <source>
        <dbReference type="HAMAP-Rule" id="MF_03043"/>
    </source>
</evidence>
<evidence type="ECO:0000259" key="6">
    <source>
        <dbReference type="Pfam" id="PF01702"/>
    </source>
</evidence>
<dbReference type="FunFam" id="3.20.20.105:FF:000003">
    <property type="entry name" value="Queuine tRNA-ribosyltransferase accessory subunit 2"/>
    <property type="match status" value="1"/>
</dbReference>
<dbReference type="Pfam" id="PF01702">
    <property type="entry name" value="TGT"/>
    <property type="match status" value="1"/>
</dbReference>
<evidence type="ECO:0000313" key="8">
    <source>
        <dbReference type="Proteomes" id="UP000054558"/>
    </source>
</evidence>
<feature type="binding site" evidence="5">
    <location>
        <position position="356"/>
    </location>
    <ligand>
        <name>Zn(2+)</name>
        <dbReference type="ChEBI" id="CHEBI:29105"/>
    </ligand>
</feature>
<keyword evidence="7" id="KW-0808">Transferase</keyword>
<dbReference type="Gene3D" id="3.20.20.105">
    <property type="entry name" value="Queuine tRNA-ribosyltransferase-like"/>
    <property type="match status" value="1"/>
</dbReference>
<keyword evidence="3 5" id="KW-0479">Metal-binding</keyword>
<dbReference type="EMBL" id="DF237055">
    <property type="protein sequence ID" value="GAQ82287.1"/>
    <property type="molecule type" value="Genomic_DNA"/>
</dbReference>
<evidence type="ECO:0000256" key="2">
    <source>
        <dbReference type="ARBA" id="ARBA00022694"/>
    </source>
</evidence>
<dbReference type="InterPro" id="IPR028592">
    <property type="entry name" value="QTRTD1"/>
</dbReference>
<gene>
    <name evidence="7" type="ORF">KFL_001060200</name>
</gene>
<dbReference type="InterPro" id="IPR050852">
    <property type="entry name" value="Queuine_tRNA-ribosyltrfase"/>
</dbReference>
<dbReference type="InterPro" id="IPR036511">
    <property type="entry name" value="TGT-like_sf"/>
</dbReference>
<dbReference type="HAMAP" id="MF_03043">
    <property type="entry name" value="QTRT2"/>
    <property type="match status" value="1"/>
</dbReference>
<evidence type="ECO:0000256" key="1">
    <source>
        <dbReference type="ARBA" id="ARBA00022490"/>
    </source>
</evidence>
<dbReference type="InterPro" id="IPR002616">
    <property type="entry name" value="tRNA_ribo_trans-like"/>
</dbReference>
<dbReference type="GO" id="GO:0005737">
    <property type="term" value="C:cytoplasm"/>
    <property type="evidence" value="ECO:0007669"/>
    <property type="project" value="UniProtKB-SubCell"/>
</dbReference>
<comment type="subcellular location">
    <subcellularLocation>
        <location evidence="5">Cytoplasm</location>
    </subcellularLocation>
</comment>
<dbReference type="OMA" id="MAGSRMK"/>
<organism evidence="7 8">
    <name type="scientific">Klebsormidium nitens</name>
    <name type="common">Green alga</name>
    <name type="synonym">Ulothrix nitens</name>
    <dbReference type="NCBI Taxonomy" id="105231"/>
    <lineage>
        <taxon>Eukaryota</taxon>
        <taxon>Viridiplantae</taxon>
        <taxon>Streptophyta</taxon>
        <taxon>Klebsormidiophyceae</taxon>
        <taxon>Klebsormidiales</taxon>
        <taxon>Klebsormidiaceae</taxon>
        <taxon>Klebsormidium</taxon>
    </lineage>
</organism>
<keyword evidence="1 5" id="KW-0963">Cytoplasm</keyword>
<dbReference type="OrthoDB" id="27601at2759"/>
<accession>A0A1Y1I0H5</accession>
<reference evidence="7 8" key="1">
    <citation type="journal article" date="2014" name="Nat. Commun.">
        <title>Klebsormidium flaccidum genome reveals primary factors for plant terrestrial adaptation.</title>
        <authorList>
            <person name="Hori K."/>
            <person name="Maruyama F."/>
            <person name="Fujisawa T."/>
            <person name="Togashi T."/>
            <person name="Yamamoto N."/>
            <person name="Seo M."/>
            <person name="Sato S."/>
            <person name="Yamada T."/>
            <person name="Mori H."/>
            <person name="Tajima N."/>
            <person name="Moriyama T."/>
            <person name="Ikeuchi M."/>
            <person name="Watanabe M."/>
            <person name="Wada H."/>
            <person name="Kobayashi K."/>
            <person name="Saito M."/>
            <person name="Masuda T."/>
            <person name="Sasaki-Sekimoto Y."/>
            <person name="Mashiguchi K."/>
            <person name="Awai K."/>
            <person name="Shimojima M."/>
            <person name="Masuda S."/>
            <person name="Iwai M."/>
            <person name="Nobusawa T."/>
            <person name="Narise T."/>
            <person name="Kondo S."/>
            <person name="Saito H."/>
            <person name="Sato R."/>
            <person name="Murakawa M."/>
            <person name="Ihara Y."/>
            <person name="Oshima-Yamada Y."/>
            <person name="Ohtaka K."/>
            <person name="Satoh M."/>
            <person name="Sonobe K."/>
            <person name="Ishii M."/>
            <person name="Ohtani R."/>
            <person name="Kanamori-Sato M."/>
            <person name="Honoki R."/>
            <person name="Miyazaki D."/>
            <person name="Mochizuki H."/>
            <person name="Umetsu J."/>
            <person name="Higashi K."/>
            <person name="Shibata D."/>
            <person name="Kamiya Y."/>
            <person name="Sato N."/>
            <person name="Nakamura Y."/>
            <person name="Tabata S."/>
            <person name="Ida S."/>
            <person name="Kurokawa K."/>
            <person name="Ohta H."/>
        </authorList>
    </citation>
    <scope>NUCLEOTIDE SEQUENCE [LARGE SCALE GENOMIC DNA]</scope>
    <source>
        <strain evidence="7 8">NIES-2285</strain>
    </source>
</reference>
<keyword evidence="8" id="KW-1185">Reference proteome</keyword>